<reference evidence="2 3" key="1">
    <citation type="submission" date="2017-09" db="EMBL/GenBank/DDBJ databases">
        <authorList>
            <person name="Lee N."/>
            <person name="Cho B.-K."/>
        </authorList>
    </citation>
    <scope>NUCLEOTIDE SEQUENCE [LARGE SCALE GENOMIC DNA]</scope>
    <source>
        <strain evidence="2 3">ATCC 23948</strain>
    </source>
</reference>
<evidence type="ECO:0000313" key="3">
    <source>
        <dbReference type="Proteomes" id="UP000325458"/>
    </source>
</evidence>
<evidence type="ECO:0000313" key="2">
    <source>
        <dbReference type="EMBL" id="QEV55134.1"/>
    </source>
</evidence>
<organism evidence="2 3">
    <name type="scientific">Streptomyces platensis</name>
    <dbReference type="NCBI Taxonomy" id="58346"/>
    <lineage>
        <taxon>Bacteria</taxon>
        <taxon>Bacillati</taxon>
        <taxon>Actinomycetota</taxon>
        <taxon>Actinomycetes</taxon>
        <taxon>Kitasatosporales</taxon>
        <taxon>Streptomycetaceae</taxon>
        <taxon>Streptomyces</taxon>
    </lineage>
</organism>
<feature type="region of interest" description="Disordered" evidence="1">
    <location>
        <begin position="1"/>
        <end position="55"/>
    </location>
</feature>
<dbReference type="KEGG" id="spla:CP981_28915"/>
<name>A0AAE6NL61_STRPT</name>
<evidence type="ECO:0000256" key="1">
    <source>
        <dbReference type="SAM" id="MobiDB-lite"/>
    </source>
</evidence>
<accession>A0AAE6NL61</accession>
<dbReference type="AlphaFoldDB" id="A0AAE6NL61"/>
<proteinExistence type="predicted"/>
<gene>
    <name evidence="2" type="ORF">CP981_28915</name>
</gene>
<dbReference type="Proteomes" id="UP000325458">
    <property type="component" value="Chromosome"/>
</dbReference>
<protein>
    <submittedName>
        <fullName evidence="2">Uncharacterized protein</fullName>
    </submittedName>
</protein>
<sequence>MTDRSRSGRMRSASRRGGPAELAEPAVPEVLGRARPLRRRSDRTGPFRPTVVNGPRPLARYRRYDMSGSRTVPAGFPPL</sequence>
<dbReference type="EMBL" id="CP023691">
    <property type="protein sequence ID" value="QEV55134.1"/>
    <property type="molecule type" value="Genomic_DNA"/>
</dbReference>